<dbReference type="EMBL" id="CAWYQH010000119">
    <property type="protein sequence ID" value="CAK8690922.1"/>
    <property type="molecule type" value="Genomic_DNA"/>
</dbReference>
<name>A0ABP0GGM7_CLALP</name>
<dbReference type="SUPFAM" id="SSF47616">
    <property type="entry name" value="GST C-terminal domain-like"/>
    <property type="match status" value="1"/>
</dbReference>
<protein>
    <recommendedName>
        <fullName evidence="1">GST N-terminal domain-containing protein</fullName>
    </recommendedName>
</protein>
<sequence length="399" mass="46501">MAKIYQLIGAELSPYTAKVRLYLRYKRIPFEPVQSTVEVYLRFIKPRVGQYIVPVLVTPDKQVIQDSAEMISFFEERYPLPPVIPKTSKQKIVSSLLEMFADEWLFRPILHYRWSYPENLPFLKEEFGRVAFPTLGTKERSDLAENVYGRYKNLLPLLGITKKTGPAFEESWKEMLDELTAHFDKHPYFLGGKPCVGDFAFAGMAYTNFFRDPIPGYLMKTRAPLVAAWVENMNGHLPHANKLSLHEVTEDGWLMREDLPEESRDFCANDYIPETLFPILTRFFTEFGPILLSTKSYLEKYIKENITADKTELPRSIGEQEFTLRGVTEVTGIFPFYVWKWQRVVDLYNSLPFCERQAVDNLMVQFPYGLQILKVNLNQCRVQRINNILHAVKQVKSHL</sequence>
<dbReference type="Pfam" id="PF13417">
    <property type="entry name" value="GST_N_3"/>
    <property type="match status" value="1"/>
</dbReference>
<dbReference type="PANTHER" id="PTHR12289:SF67">
    <property type="match status" value="1"/>
</dbReference>
<evidence type="ECO:0000313" key="2">
    <source>
        <dbReference type="EMBL" id="CAK8690922.1"/>
    </source>
</evidence>
<proteinExistence type="predicted"/>
<dbReference type="InterPro" id="IPR036282">
    <property type="entry name" value="Glutathione-S-Trfase_C_sf"/>
</dbReference>
<dbReference type="InterPro" id="IPR004045">
    <property type="entry name" value="Glutathione_S-Trfase_N"/>
</dbReference>
<keyword evidence="3" id="KW-1185">Reference proteome</keyword>
<dbReference type="CDD" id="cd00299">
    <property type="entry name" value="GST_C_family"/>
    <property type="match status" value="1"/>
</dbReference>
<dbReference type="InterPro" id="IPR036249">
    <property type="entry name" value="Thioredoxin-like_sf"/>
</dbReference>
<reference evidence="2 3" key="1">
    <citation type="submission" date="2024-02" db="EMBL/GenBank/DDBJ databases">
        <authorList>
            <person name="Daric V."/>
            <person name="Darras S."/>
        </authorList>
    </citation>
    <scope>NUCLEOTIDE SEQUENCE [LARGE SCALE GENOMIC DNA]</scope>
</reference>
<comment type="caution">
    <text evidence="2">The sequence shown here is derived from an EMBL/GenBank/DDBJ whole genome shotgun (WGS) entry which is preliminary data.</text>
</comment>
<dbReference type="SUPFAM" id="SSF52833">
    <property type="entry name" value="Thioredoxin-like"/>
    <property type="match status" value="1"/>
</dbReference>
<dbReference type="Proteomes" id="UP001642483">
    <property type="component" value="Unassembled WGS sequence"/>
</dbReference>
<evidence type="ECO:0000313" key="3">
    <source>
        <dbReference type="Proteomes" id="UP001642483"/>
    </source>
</evidence>
<evidence type="ECO:0000259" key="1">
    <source>
        <dbReference type="Pfam" id="PF13417"/>
    </source>
</evidence>
<organism evidence="2 3">
    <name type="scientific">Clavelina lepadiformis</name>
    <name type="common">Light-bulb sea squirt</name>
    <name type="synonym">Ascidia lepadiformis</name>
    <dbReference type="NCBI Taxonomy" id="159417"/>
    <lineage>
        <taxon>Eukaryota</taxon>
        <taxon>Metazoa</taxon>
        <taxon>Chordata</taxon>
        <taxon>Tunicata</taxon>
        <taxon>Ascidiacea</taxon>
        <taxon>Aplousobranchia</taxon>
        <taxon>Clavelinidae</taxon>
        <taxon>Clavelina</taxon>
    </lineage>
</organism>
<dbReference type="Pfam" id="PF13410">
    <property type="entry name" value="GST_C_2"/>
    <property type="match status" value="1"/>
</dbReference>
<feature type="domain" description="GST N-terminal" evidence="1">
    <location>
        <begin position="7"/>
        <end position="82"/>
    </location>
</feature>
<dbReference type="PANTHER" id="PTHR12289">
    <property type="entry name" value="METAXIN RELATED"/>
    <property type="match status" value="1"/>
</dbReference>
<dbReference type="Gene3D" id="3.40.30.10">
    <property type="entry name" value="Glutaredoxin"/>
    <property type="match status" value="1"/>
</dbReference>
<accession>A0ABP0GGM7</accession>
<gene>
    <name evidence="2" type="ORF">CVLEPA_LOCUS23471</name>
</gene>
<dbReference type="InterPro" id="IPR050931">
    <property type="entry name" value="Mito_Protein_Transport_Metaxin"/>
</dbReference>